<evidence type="ECO:0000256" key="3">
    <source>
        <dbReference type="ARBA" id="ARBA00022630"/>
    </source>
</evidence>
<dbReference type="Pfam" id="PF10590">
    <property type="entry name" value="PNP_phzG_C"/>
    <property type="match status" value="1"/>
</dbReference>
<dbReference type="NCBIfam" id="NF004231">
    <property type="entry name" value="PRK05679.1"/>
    <property type="match status" value="1"/>
</dbReference>
<feature type="binding site" evidence="7 8">
    <location>
        <position position="237"/>
    </location>
    <ligand>
        <name>FMN</name>
        <dbReference type="ChEBI" id="CHEBI:58210"/>
    </ligand>
</feature>
<comment type="pathway">
    <text evidence="7">Cofactor metabolism; pyridoxal 5'-phosphate salvage; pyridoxal 5'-phosphate from pyridoxamine 5'-phosphate: step 1/1.</text>
</comment>
<evidence type="ECO:0000313" key="13">
    <source>
        <dbReference type="Proteomes" id="UP000005856"/>
    </source>
</evidence>
<evidence type="ECO:0000259" key="11">
    <source>
        <dbReference type="Pfam" id="PF10590"/>
    </source>
</evidence>
<comment type="subunit">
    <text evidence="2 7">Homodimer.</text>
</comment>
<protein>
    <recommendedName>
        <fullName evidence="7">Pyridoxine/pyridoxamine 5'-phosphate oxidase</fullName>
        <ecNumber evidence="7">1.4.3.5</ecNumber>
    </recommendedName>
    <alternativeName>
        <fullName evidence="7">PNP/PMP oxidase</fullName>
        <shortName evidence="7">PNPOx</shortName>
    </alternativeName>
    <alternativeName>
        <fullName evidence="7">Pyridoxal 5'-phosphate synthase</fullName>
    </alternativeName>
</protein>
<dbReference type="EMBL" id="ABCP01000033">
    <property type="protein sequence ID" value="EDM46643.1"/>
    <property type="molecule type" value="Genomic_DNA"/>
</dbReference>
<evidence type="ECO:0000256" key="2">
    <source>
        <dbReference type="ARBA" id="ARBA00011738"/>
    </source>
</evidence>
<dbReference type="SUPFAM" id="SSF50475">
    <property type="entry name" value="FMN-binding split barrel"/>
    <property type="match status" value="1"/>
</dbReference>
<proteinExistence type="inferred from homology"/>
<keyword evidence="3 7" id="KW-0285">Flavoprotein</keyword>
<feature type="binding site" evidence="7 8">
    <location>
        <begin position="182"/>
        <end position="183"/>
    </location>
    <ligand>
        <name>FMN</name>
        <dbReference type="ChEBI" id="CHEBI:58210"/>
    </ligand>
</feature>
<comment type="catalytic activity">
    <reaction evidence="7">
        <text>pyridoxine 5'-phosphate + O2 = pyridoxal 5'-phosphate + H2O2</text>
        <dbReference type="Rhea" id="RHEA:15149"/>
        <dbReference type="ChEBI" id="CHEBI:15379"/>
        <dbReference type="ChEBI" id="CHEBI:16240"/>
        <dbReference type="ChEBI" id="CHEBI:58589"/>
        <dbReference type="ChEBI" id="CHEBI:597326"/>
        <dbReference type="EC" id="1.4.3.5"/>
    </reaction>
</comment>
<dbReference type="NCBIfam" id="TIGR00558">
    <property type="entry name" value="pdxH"/>
    <property type="match status" value="1"/>
</dbReference>
<feature type="domain" description="Pyridoxamine 5'-phosphate oxidase N-terminal" evidence="10">
    <location>
        <begin position="76"/>
        <end position="200"/>
    </location>
</feature>
<feature type="binding site" evidence="7">
    <location>
        <position position="108"/>
    </location>
    <ligand>
        <name>substrate</name>
    </ligand>
</feature>
<keyword evidence="6 7" id="KW-0664">Pyridoxine biosynthesis</keyword>
<dbReference type="Gene3D" id="2.30.110.10">
    <property type="entry name" value="Electron Transport, Fmn-binding Protein, Chain A"/>
    <property type="match status" value="1"/>
</dbReference>
<dbReference type="InterPro" id="IPR019740">
    <property type="entry name" value="Pyridox_Oxase_CS"/>
</dbReference>
<dbReference type="GO" id="GO:0008615">
    <property type="term" value="P:pyridoxine biosynthetic process"/>
    <property type="evidence" value="ECO:0007669"/>
    <property type="project" value="UniProtKB-UniRule"/>
</dbReference>
<dbReference type="AlphaFoldDB" id="A6F3L8"/>
<accession>A6F3L8</accession>
<dbReference type="PROSITE" id="PS01064">
    <property type="entry name" value="PYRIDOX_OXIDASE"/>
    <property type="match status" value="1"/>
</dbReference>
<dbReference type="InterPro" id="IPR019576">
    <property type="entry name" value="Pyridoxamine_oxidase_dimer_C"/>
</dbReference>
<organism evidence="12 13">
    <name type="scientific">Marinobacter algicola DG893</name>
    <dbReference type="NCBI Taxonomy" id="443152"/>
    <lineage>
        <taxon>Bacteria</taxon>
        <taxon>Pseudomonadati</taxon>
        <taxon>Pseudomonadota</taxon>
        <taxon>Gammaproteobacteria</taxon>
        <taxon>Pseudomonadales</taxon>
        <taxon>Marinobacteraceae</taxon>
        <taxon>Marinobacter</taxon>
    </lineage>
</organism>
<dbReference type="Proteomes" id="UP000005856">
    <property type="component" value="Unassembled WGS sequence"/>
</dbReference>
<keyword evidence="5 7" id="KW-0560">Oxidoreductase</keyword>
<comment type="caution">
    <text evidence="12">The sequence shown here is derived from an EMBL/GenBank/DDBJ whole genome shotgun (WGS) entry which is preliminary data.</text>
</comment>
<evidence type="ECO:0000313" key="12">
    <source>
        <dbReference type="EMBL" id="EDM46643.1"/>
    </source>
</evidence>
<feature type="binding site" evidence="7">
    <location>
        <position position="165"/>
    </location>
    <ligand>
        <name>substrate</name>
    </ligand>
</feature>
<evidence type="ECO:0000256" key="1">
    <source>
        <dbReference type="ARBA" id="ARBA00007301"/>
    </source>
</evidence>
<evidence type="ECO:0000256" key="7">
    <source>
        <dbReference type="HAMAP-Rule" id="MF_01629"/>
    </source>
</evidence>
<feature type="binding site" evidence="7">
    <location>
        <position position="169"/>
    </location>
    <ligand>
        <name>substrate</name>
    </ligand>
</feature>
<dbReference type="PANTHER" id="PTHR10851:SF0">
    <property type="entry name" value="PYRIDOXINE-5'-PHOSPHATE OXIDASE"/>
    <property type="match status" value="1"/>
</dbReference>
<dbReference type="GO" id="GO:0004733">
    <property type="term" value="F:pyridoxamine phosphate oxidase activity"/>
    <property type="evidence" value="ECO:0007669"/>
    <property type="project" value="UniProtKB-UniRule"/>
</dbReference>
<dbReference type="InterPro" id="IPR011576">
    <property type="entry name" value="Pyridox_Oxase_N"/>
</dbReference>
<feature type="binding site" evidence="7">
    <location>
        <begin position="233"/>
        <end position="235"/>
    </location>
    <ligand>
        <name>substrate</name>
    </ligand>
</feature>
<feature type="compositionally biased region" description="Acidic residues" evidence="9">
    <location>
        <begin position="1"/>
        <end position="17"/>
    </location>
</feature>
<comment type="cofactor">
    <cofactor evidence="7 8">
        <name>FMN</name>
        <dbReference type="ChEBI" id="CHEBI:58210"/>
    </cofactor>
    <text evidence="7 8">Binds 1 FMN per subunit.</text>
</comment>
<evidence type="ECO:0000259" key="10">
    <source>
        <dbReference type="Pfam" id="PF01243"/>
    </source>
</evidence>
<keyword evidence="4 7" id="KW-0288">FMN</keyword>
<feature type="domain" description="Pyridoxine 5'-phosphate oxidase dimerisation C-terminal" evidence="11">
    <location>
        <begin position="214"/>
        <end position="254"/>
    </location>
</feature>
<dbReference type="InterPro" id="IPR000659">
    <property type="entry name" value="Pyridox_Oxase"/>
</dbReference>
<keyword evidence="13" id="KW-1185">Reference proteome</keyword>
<dbReference type="STRING" id="443152.MDG893_17492"/>
<sequence length="254" mass="29094">MIGGDGEGDREGDDEGDGLTWSDEPDILFSPYQATKSLIQETRMDISDMRRDFESEGLERNALDDNPVRQFQAWFEDAREAGILEPNAMSLATSGGDGMPDIRTVLLKYFDDAGFVFYTNYGSRKAHEMAENPKAALLFPWIGLNRQVRIQGHVEKVSKSESLRYFTSRPRGSQIGAWVSEQSRAINSRGLLEQKVAEMKRRFKDGAIPLPDFWGGYRVVPERIEFWQGRPSRLHDRFEYVRQGDGWHIDRLQP</sequence>
<dbReference type="PANTHER" id="PTHR10851">
    <property type="entry name" value="PYRIDOXINE-5-PHOSPHATE OXIDASE"/>
    <property type="match status" value="1"/>
</dbReference>
<dbReference type="GO" id="GO:0010181">
    <property type="term" value="F:FMN binding"/>
    <property type="evidence" value="ECO:0007669"/>
    <property type="project" value="UniProtKB-UniRule"/>
</dbReference>
<dbReference type="InterPro" id="IPR012349">
    <property type="entry name" value="Split_barrel_FMN-bd"/>
</dbReference>
<dbReference type="FunFam" id="2.30.110.10:FF:000020">
    <property type="entry name" value="PNPO isoform 11"/>
    <property type="match status" value="1"/>
</dbReference>
<evidence type="ECO:0000256" key="9">
    <source>
        <dbReference type="SAM" id="MobiDB-lite"/>
    </source>
</evidence>
<feature type="binding site" evidence="7 8">
    <location>
        <position position="125"/>
    </location>
    <ligand>
        <name>FMN</name>
        <dbReference type="ChEBI" id="CHEBI:58210"/>
    </ligand>
</feature>
<dbReference type="EC" id="1.4.3.5" evidence="7"/>
<evidence type="ECO:0000256" key="8">
    <source>
        <dbReference type="PIRSR" id="PIRSR000190-2"/>
    </source>
</evidence>
<comment type="catalytic activity">
    <reaction evidence="7">
        <text>pyridoxamine 5'-phosphate + O2 + H2O = pyridoxal 5'-phosphate + H2O2 + NH4(+)</text>
        <dbReference type="Rhea" id="RHEA:15817"/>
        <dbReference type="ChEBI" id="CHEBI:15377"/>
        <dbReference type="ChEBI" id="CHEBI:15379"/>
        <dbReference type="ChEBI" id="CHEBI:16240"/>
        <dbReference type="ChEBI" id="CHEBI:28938"/>
        <dbReference type="ChEBI" id="CHEBI:58451"/>
        <dbReference type="ChEBI" id="CHEBI:597326"/>
        <dbReference type="EC" id="1.4.3.5"/>
    </reaction>
</comment>
<dbReference type="PIRSF" id="PIRSF000190">
    <property type="entry name" value="Pyd_amn-ph_oxd"/>
    <property type="match status" value="1"/>
</dbReference>
<dbReference type="HAMAP" id="MF_01629">
    <property type="entry name" value="PdxH"/>
    <property type="match status" value="1"/>
</dbReference>
<dbReference type="Pfam" id="PF01243">
    <property type="entry name" value="PNPOx_N"/>
    <property type="match status" value="1"/>
</dbReference>
<comment type="function">
    <text evidence="7">Catalyzes the oxidation of either pyridoxine 5'-phosphate (PNP) or pyridoxamine 5'-phosphate (PMP) into pyridoxal 5'-phosphate (PLP).</text>
</comment>
<feature type="binding site" evidence="7 8">
    <location>
        <begin position="103"/>
        <end position="108"/>
    </location>
    <ligand>
        <name>FMN</name>
        <dbReference type="ChEBI" id="CHEBI:58210"/>
    </ligand>
</feature>
<comment type="similarity">
    <text evidence="1 7">Belongs to the pyridoxamine 5'-phosphate oxidase family.</text>
</comment>
<feature type="binding site" evidence="7 8">
    <location>
        <position position="124"/>
    </location>
    <ligand>
        <name>FMN</name>
        <dbReference type="ChEBI" id="CHEBI:58210"/>
    </ligand>
</feature>
<feature type="binding site" evidence="7">
    <location>
        <position position="173"/>
    </location>
    <ligand>
        <name>substrate</name>
    </ligand>
</feature>
<evidence type="ECO:0000256" key="5">
    <source>
        <dbReference type="ARBA" id="ARBA00023002"/>
    </source>
</evidence>
<name>A6F3L8_9GAMM</name>
<comment type="pathway">
    <text evidence="7">Cofactor metabolism; pyridoxal 5'-phosphate salvage; pyridoxal 5'-phosphate from pyridoxine 5'-phosphate: step 1/1.</text>
</comment>
<evidence type="ECO:0000256" key="4">
    <source>
        <dbReference type="ARBA" id="ARBA00022643"/>
    </source>
</evidence>
<gene>
    <name evidence="7" type="primary">pdxH</name>
    <name evidence="12" type="ORF">MDG893_17492</name>
</gene>
<dbReference type="UniPathway" id="UPA01068">
    <property type="reaction ID" value="UER00304"/>
</dbReference>
<feature type="binding site" evidence="7 8">
    <location>
        <position position="147"/>
    </location>
    <ligand>
        <name>FMN</name>
        <dbReference type="ChEBI" id="CHEBI:58210"/>
    </ligand>
</feature>
<evidence type="ECO:0000256" key="6">
    <source>
        <dbReference type="ARBA" id="ARBA00023096"/>
    </source>
</evidence>
<feature type="binding site" evidence="7 8">
    <location>
        <begin position="118"/>
        <end position="119"/>
    </location>
    <ligand>
        <name>FMN</name>
        <dbReference type="ChEBI" id="CHEBI:58210"/>
    </ligand>
</feature>
<feature type="region of interest" description="Disordered" evidence="9">
    <location>
        <begin position="1"/>
        <end position="25"/>
    </location>
</feature>
<reference evidence="12 13" key="1">
    <citation type="submission" date="2007-06" db="EMBL/GenBank/DDBJ databases">
        <authorList>
            <person name="Green D."/>
            <person name="Ferriera S."/>
            <person name="Johnson J."/>
            <person name="Kravitz S."/>
            <person name="Beeson K."/>
            <person name="Sutton G."/>
            <person name="Rogers Y.-H."/>
            <person name="Friedman R."/>
            <person name="Frazier M."/>
            <person name="Venter J.C."/>
        </authorList>
    </citation>
    <scope>NUCLEOTIDE SEQUENCE [LARGE SCALE GENOMIC DNA]</scope>
    <source>
        <strain evidence="12 13">DG893</strain>
    </source>
</reference>
<dbReference type="eggNOG" id="COG0259">
    <property type="taxonomic scope" value="Bacteria"/>
</dbReference>
<feature type="binding site" evidence="7 8">
    <location>
        <position position="227"/>
    </location>
    <ligand>
        <name>FMN</name>
        <dbReference type="ChEBI" id="CHEBI:58210"/>
    </ligand>
</feature>